<dbReference type="Proteomes" id="UP000007800">
    <property type="component" value="Unassembled WGS sequence"/>
</dbReference>
<keyword evidence="6 7" id="KW-0472">Membrane</keyword>
<dbReference type="FunCoup" id="C5L540">
    <property type="interactions" value="869"/>
</dbReference>
<reference evidence="8 9" key="1">
    <citation type="submission" date="2008-07" db="EMBL/GenBank/DDBJ databases">
        <authorList>
            <person name="El-Sayed N."/>
            <person name="Caler E."/>
            <person name="Inman J."/>
            <person name="Amedeo P."/>
            <person name="Hass B."/>
            <person name="Wortman J."/>
        </authorList>
    </citation>
    <scope>NUCLEOTIDE SEQUENCE [LARGE SCALE GENOMIC DNA]</scope>
    <source>
        <strain evidence="9">ATCC 50983 / TXsc</strain>
    </source>
</reference>
<comment type="caution">
    <text evidence="7">Lacks conserved residue(s) required for the propagation of feature annotation.</text>
</comment>
<evidence type="ECO:0000256" key="7">
    <source>
        <dbReference type="RuleBase" id="RU363079"/>
    </source>
</evidence>
<feature type="transmembrane region" description="Helical" evidence="7">
    <location>
        <begin position="208"/>
        <end position="234"/>
    </location>
</feature>
<comment type="similarity">
    <text evidence="2 7">Belongs to the nonaspanin (TM9SF) (TC 9.A.2) family.</text>
</comment>
<name>C5L540_PERM5</name>
<keyword evidence="4" id="KW-0732">Signal</keyword>
<keyword evidence="5 7" id="KW-1133">Transmembrane helix</keyword>
<evidence type="ECO:0000256" key="2">
    <source>
        <dbReference type="ARBA" id="ARBA00005227"/>
    </source>
</evidence>
<feature type="transmembrane region" description="Helical" evidence="7">
    <location>
        <begin position="12"/>
        <end position="29"/>
    </location>
</feature>
<dbReference type="AlphaFoldDB" id="C5L540"/>
<dbReference type="EMBL" id="GG679213">
    <property type="protein sequence ID" value="EER08099.1"/>
    <property type="molecule type" value="Genomic_DNA"/>
</dbReference>
<evidence type="ECO:0000313" key="8">
    <source>
        <dbReference type="EMBL" id="EER08099.1"/>
    </source>
</evidence>
<proteinExistence type="inferred from homology"/>
<dbReference type="GeneID" id="9064262"/>
<dbReference type="OMA" id="WWRSVIV"/>
<feature type="transmembrane region" description="Helical" evidence="7">
    <location>
        <begin position="275"/>
        <end position="298"/>
    </location>
</feature>
<feature type="transmembrane region" description="Helical" evidence="7">
    <location>
        <begin position="240"/>
        <end position="263"/>
    </location>
</feature>
<dbReference type="PANTHER" id="PTHR10766:SF111">
    <property type="entry name" value="TRANSMEMBRANE 9 SUPERFAMILY MEMBER 2"/>
    <property type="match status" value="1"/>
</dbReference>
<protein>
    <recommendedName>
        <fullName evidence="7">Transmembrane 9 superfamily member</fullName>
    </recommendedName>
</protein>
<evidence type="ECO:0000256" key="6">
    <source>
        <dbReference type="ARBA" id="ARBA00023136"/>
    </source>
</evidence>
<keyword evidence="9" id="KW-1185">Reference proteome</keyword>
<organism evidence="9">
    <name type="scientific">Perkinsus marinus (strain ATCC 50983 / TXsc)</name>
    <dbReference type="NCBI Taxonomy" id="423536"/>
    <lineage>
        <taxon>Eukaryota</taxon>
        <taxon>Sar</taxon>
        <taxon>Alveolata</taxon>
        <taxon>Perkinsozoa</taxon>
        <taxon>Perkinsea</taxon>
        <taxon>Perkinsida</taxon>
        <taxon>Perkinsidae</taxon>
        <taxon>Perkinsus</taxon>
    </lineage>
</organism>
<dbReference type="RefSeq" id="XP_002776283.1">
    <property type="nucleotide sequence ID" value="XM_002776237.1"/>
</dbReference>
<feature type="transmembrane region" description="Helical" evidence="7">
    <location>
        <begin position="157"/>
        <end position="180"/>
    </location>
</feature>
<dbReference type="GO" id="GO:0016020">
    <property type="term" value="C:membrane"/>
    <property type="evidence" value="ECO:0007669"/>
    <property type="project" value="UniProtKB-SubCell"/>
</dbReference>
<comment type="subcellular location">
    <subcellularLocation>
        <location evidence="1">Membrane</location>
        <topology evidence="1">Multi-pass membrane protein</topology>
    </subcellularLocation>
</comment>
<dbReference type="PANTHER" id="PTHR10766">
    <property type="entry name" value="TRANSMEMBRANE 9 SUPERFAMILY PROTEIN"/>
    <property type="match status" value="1"/>
</dbReference>
<evidence type="ECO:0000256" key="1">
    <source>
        <dbReference type="ARBA" id="ARBA00004141"/>
    </source>
</evidence>
<dbReference type="GO" id="GO:0072657">
    <property type="term" value="P:protein localization to membrane"/>
    <property type="evidence" value="ECO:0007669"/>
    <property type="project" value="TreeGrafter"/>
</dbReference>
<evidence type="ECO:0000256" key="5">
    <source>
        <dbReference type="ARBA" id="ARBA00022989"/>
    </source>
</evidence>
<dbReference type="InterPro" id="IPR004240">
    <property type="entry name" value="EMP70"/>
</dbReference>
<dbReference type="OrthoDB" id="1666796at2759"/>
<dbReference type="InParanoid" id="C5L540"/>
<dbReference type="GO" id="GO:0005737">
    <property type="term" value="C:cytoplasm"/>
    <property type="evidence" value="ECO:0007669"/>
    <property type="project" value="UniProtKB-ARBA"/>
</dbReference>
<sequence length="350" mass="39310">MASLTKHWNPGLTWLCFALLVHSVASLLLPGIAPRDYKEGEDVPLSVNEMTSVRTQLPMDYFKTHAVNSQCGVVADKSAEVSANLGELLSGQMMSPTSYKIQMLRSLKCQIACKDQLSAELKETIKQMIRSVFAMFFFLNLLTWAKGSSGAVPFTTMFAVLVLWFGISVPLVYLGAAAAYKRESIGFPCRVNSIPRPIPPQPWFLRPWLLCLVGGILPFGAVFTELFFIMSSLWQHQFYYLFGFVVLVYLVLVITCAEVSIALTYFQLTAEDYRWWWRSFFVSGTSALYVFGYSLMYLGTRLQIVNVVSIVVYVGYMAMISAAFFLLTGCIGFIATFFFVRAIYGSIKVD</sequence>
<keyword evidence="3 7" id="KW-0812">Transmembrane</keyword>
<gene>
    <name evidence="8" type="ORF">Pmar_PMAR014863</name>
</gene>
<evidence type="ECO:0000256" key="3">
    <source>
        <dbReference type="ARBA" id="ARBA00022692"/>
    </source>
</evidence>
<feature type="transmembrane region" description="Helical" evidence="7">
    <location>
        <begin position="128"/>
        <end position="145"/>
    </location>
</feature>
<feature type="transmembrane region" description="Helical" evidence="7">
    <location>
        <begin position="310"/>
        <end position="340"/>
    </location>
</feature>
<accession>C5L540</accession>
<dbReference type="Pfam" id="PF02990">
    <property type="entry name" value="EMP70"/>
    <property type="match status" value="1"/>
</dbReference>
<evidence type="ECO:0000256" key="4">
    <source>
        <dbReference type="ARBA" id="ARBA00022729"/>
    </source>
</evidence>
<evidence type="ECO:0000313" key="9">
    <source>
        <dbReference type="Proteomes" id="UP000007800"/>
    </source>
</evidence>